<sequence length="46" mass="5720">MVIITITMITAVQVKWMMYWIVFAFFTCFETITDLFLAFWFPFYYE</sequence>
<protein>
    <recommendedName>
        <fullName evidence="3">Receptor expression-enhancing protein</fullName>
    </recommendedName>
</protein>
<reference evidence="2" key="2">
    <citation type="journal article" date="2018" name="Environ. Sci. Technol.">
        <title>The Toxicogenome of Hyalella azteca: A Model for Sediment Ecotoxicology and Evolutionary Toxicology.</title>
        <authorList>
            <person name="Poynton H.C."/>
            <person name="Hasenbein S."/>
            <person name="Benoit J.B."/>
            <person name="Sepulveda M.S."/>
            <person name="Poelchau M.F."/>
            <person name="Hughes D.S.T."/>
            <person name="Murali S.C."/>
            <person name="Chen S."/>
            <person name="Glastad K.M."/>
            <person name="Goodisman M.A.D."/>
            <person name="Werren J.H."/>
            <person name="Vineis J.H."/>
            <person name="Bowen J.L."/>
            <person name="Friedrich M."/>
            <person name="Jones J."/>
            <person name="Robertson H.M."/>
            <person name="Feyereisen R."/>
            <person name="Mechler-Hickson A."/>
            <person name="Mathers N."/>
            <person name="Lee C.E."/>
            <person name="Colbourne J.K."/>
            <person name="Biales A."/>
            <person name="Johnston J.S."/>
            <person name="Wellborn G.A."/>
            <person name="Rosendale A.J."/>
            <person name="Cridge A.G."/>
            <person name="Munoz-Torres M.C."/>
            <person name="Bain P.A."/>
            <person name="Manny A.R."/>
            <person name="Major K.M."/>
            <person name="Lambert F.N."/>
            <person name="Vulpe C.D."/>
            <person name="Tuck P."/>
            <person name="Blalock B.J."/>
            <person name="Lin Y.Y."/>
            <person name="Smith M.E."/>
            <person name="Ochoa-Acuna H."/>
            <person name="Chen M.M."/>
            <person name="Childers C.P."/>
            <person name="Qu J."/>
            <person name="Dugan S."/>
            <person name="Lee S.L."/>
            <person name="Chao H."/>
            <person name="Dinh H."/>
            <person name="Han Y."/>
            <person name="Doddapaneni H."/>
            <person name="Worley K.C."/>
            <person name="Muzny D.M."/>
            <person name="Gibbs R.A."/>
            <person name="Richards S."/>
        </authorList>
    </citation>
    <scope>NUCLEOTIDE SEQUENCE</scope>
    <source>
        <strain evidence="2">HAZT.00-mixed</strain>
        <tissue evidence="2">Whole organism</tissue>
    </source>
</reference>
<keyword evidence="1" id="KW-0812">Transmembrane</keyword>
<feature type="transmembrane region" description="Helical" evidence="1">
    <location>
        <begin position="20"/>
        <end position="43"/>
    </location>
</feature>
<evidence type="ECO:0000256" key="1">
    <source>
        <dbReference type="SAM" id="Phobius"/>
    </source>
</evidence>
<dbReference type="AlphaFoldDB" id="A0A6A0HB71"/>
<reference evidence="2" key="3">
    <citation type="submission" date="2019-06" db="EMBL/GenBank/DDBJ databases">
        <authorList>
            <person name="Poynton C."/>
            <person name="Hasenbein S."/>
            <person name="Benoit J.B."/>
            <person name="Sepulveda M.S."/>
            <person name="Poelchau M.F."/>
            <person name="Murali S.C."/>
            <person name="Chen S."/>
            <person name="Glastad K.M."/>
            <person name="Werren J.H."/>
            <person name="Vineis J.H."/>
            <person name="Bowen J.L."/>
            <person name="Friedrich M."/>
            <person name="Jones J."/>
            <person name="Robertson H.M."/>
            <person name="Feyereisen R."/>
            <person name="Mechler-Hickson A."/>
            <person name="Mathers N."/>
            <person name="Lee C.E."/>
            <person name="Colbourne J.K."/>
            <person name="Biales A."/>
            <person name="Johnston J.S."/>
            <person name="Wellborn G.A."/>
            <person name="Rosendale A.J."/>
            <person name="Cridge A.G."/>
            <person name="Munoz-Torres M.C."/>
            <person name="Bain P.A."/>
            <person name="Manny A.R."/>
            <person name="Major K.M."/>
            <person name="Lambert F.N."/>
            <person name="Vulpe C.D."/>
            <person name="Tuck P."/>
            <person name="Blalock B.J."/>
            <person name="Lin Y.-Y."/>
            <person name="Smith M.E."/>
            <person name="Ochoa-Acuna H."/>
            <person name="Chen M.-J.M."/>
            <person name="Childers C.P."/>
            <person name="Qu J."/>
            <person name="Dugan S."/>
            <person name="Lee S.L."/>
            <person name="Chao H."/>
            <person name="Dinh H."/>
            <person name="Han Y."/>
            <person name="Doddapaneni H."/>
            <person name="Worley K.C."/>
            <person name="Muzny D.M."/>
            <person name="Gibbs R.A."/>
            <person name="Richards S."/>
        </authorList>
    </citation>
    <scope>NUCLEOTIDE SEQUENCE</scope>
    <source>
        <strain evidence="2">HAZT.00-mixed</strain>
        <tissue evidence="2">Whole organism</tissue>
    </source>
</reference>
<organism evidence="2">
    <name type="scientific">Hyalella azteca</name>
    <name type="common">Amphipod</name>
    <dbReference type="NCBI Taxonomy" id="294128"/>
    <lineage>
        <taxon>Eukaryota</taxon>
        <taxon>Metazoa</taxon>
        <taxon>Ecdysozoa</taxon>
        <taxon>Arthropoda</taxon>
        <taxon>Crustacea</taxon>
        <taxon>Multicrustacea</taxon>
        <taxon>Malacostraca</taxon>
        <taxon>Eumalacostraca</taxon>
        <taxon>Peracarida</taxon>
        <taxon>Amphipoda</taxon>
        <taxon>Senticaudata</taxon>
        <taxon>Talitrida</taxon>
        <taxon>Talitroidea</taxon>
        <taxon>Hyalellidae</taxon>
        <taxon>Hyalella</taxon>
    </lineage>
</organism>
<evidence type="ECO:0000313" key="2">
    <source>
        <dbReference type="EMBL" id="KAA0202524.1"/>
    </source>
</evidence>
<proteinExistence type="predicted"/>
<dbReference type="EMBL" id="JQDR03003409">
    <property type="protein sequence ID" value="KAA0202524.1"/>
    <property type="molecule type" value="Genomic_DNA"/>
</dbReference>
<accession>A0A6A0HB71</accession>
<dbReference type="Pfam" id="PF03134">
    <property type="entry name" value="TB2_DP1_HVA22"/>
    <property type="match status" value="1"/>
</dbReference>
<comment type="caution">
    <text evidence="2">The sequence shown here is derived from an EMBL/GenBank/DDBJ whole genome shotgun (WGS) entry which is preliminary data.</text>
</comment>
<name>A0A6A0HB71_HYAAZ</name>
<feature type="non-terminal residue" evidence="2">
    <location>
        <position position="46"/>
    </location>
</feature>
<gene>
    <name evidence="2" type="ORF">HAZT_HAZT010829</name>
</gene>
<dbReference type="Proteomes" id="UP000711488">
    <property type="component" value="Unassembled WGS sequence"/>
</dbReference>
<dbReference type="OrthoDB" id="10009287at2759"/>
<keyword evidence="1" id="KW-0472">Membrane</keyword>
<reference evidence="2" key="1">
    <citation type="submission" date="2014-08" db="EMBL/GenBank/DDBJ databases">
        <authorList>
            <person name="Murali S."/>
            <person name="Richards S."/>
            <person name="Bandaranaike D."/>
            <person name="Bellair M."/>
            <person name="Blankenburg K."/>
            <person name="Chao H."/>
            <person name="Dinh H."/>
            <person name="Doddapaneni H."/>
            <person name="Dugan-Rocha S."/>
            <person name="Elkadiri S."/>
            <person name="Gnanaolivu R."/>
            <person name="Hughes D."/>
            <person name="Lee S."/>
            <person name="Li M."/>
            <person name="Ming W."/>
            <person name="Munidasa M."/>
            <person name="Muniz J."/>
            <person name="Nguyen L."/>
            <person name="Osuji N."/>
            <person name="Pu L.-L."/>
            <person name="Puazo M."/>
            <person name="Skinner E."/>
            <person name="Qu C."/>
            <person name="Quiroz J."/>
            <person name="Raj R."/>
            <person name="Weissenberger G."/>
            <person name="Xin Y."/>
            <person name="Zou X."/>
            <person name="Han Y."/>
            <person name="Worley K."/>
            <person name="Muzny D."/>
            <person name="Gibbs R."/>
        </authorList>
    </citation>
    <scope>NUCLEOTIDE SEQUENCE</scope>
    <source>
        <strain evidence="2">HAZT.00-mixed</strain>
        <tissue evidence="2">Whole organism</tissue>
    </source>
</reference>
<keyword evidence="1" id="KW-1133">Transmembrane helix</keyword>
<dbReference type="InterPro" id="IPR004345">
    <property type="entry name" value="TB2_DP1_HVA22"/>
</dbReference>
<evidence type="ECO:0008006" key="3">
    <source>
        <dbReference type="Google" id="ProtNLM"/>
    </source>
</evidence>